<dbReference type="Gene3D" id="3.90.550.10">
    <property type="entry name" value="Spore Coat Polysaccharide Biosynthesis Protein SpsA, Chain A"/>
    <property type="match status" value="1"/>
</dbReference>
<dbReference type="KEGG" id="mtw:CQW49_11060"/>
<evidence type="ECO:0000256" key="2">
    <source>
        <dbReference type="ARBA" id="ARBA00022676"/>
    </source>
</evidence>
<dbReference type="AlphaFoldDB" id="A0A2D2D0F7"/>
<proteinExistence type="inferred from homology"/>
<dbReference type="Proteomes" id="UP000230709">
    <property type="component" value="Chromosome"/>
</dbReference>
<dbReference type="InterPro" id="IPR001173">
    <property type="entry name" value="Glyco_trans_2-like"/>
</dbReference>
<feature type="domain" description="Glycosyltransferase 2-like" evidence="4">
    <location>
        <begin position="24"/>
        <end position="176"/>
    </location>
</feature>
<evidence type="ECO:0000313" key="5">
    <source>
        <dbReference type="EMBL" id="ATQ68359.1"/>
    </source>
</evidence>
<protein>
    <submittedName>
        <fullName evidence="5">Glycosyltransferase family 2 protein</fullName>
    </submittedName>
</protein>
<accession>A0A2D2D0F7</accession>
<evidence type="ECO:0000259" key="4">
    <source>
        <dbReference type="Pfam" id="PF00535"/>
    </source>
</evidence>
<dbReference type="EMBL" id="CP023737">
    <property type="protein sequence ID" value="ATQ68359.1"/>
    <property type="molecule type" value="Genomic_DNA"/>
</dbReference>
<dbReference type="PANTHER" id="PTHR43179">
    <property type="entry name" value="RHAMNOSYLTRANSFERASE WBBL"/>
    <property type="match status" value="1"/>
</dbReference>
<keyword evidence="2" id="KW-0328">Glycosyltransferase</keyword>
<evidence type="ECO:0000256" key="1">
    <source>
        <dbReference type="ARBA" id="ARBA00006739"/>
    </source>
</evidence>
<dbReference type="CDD" id="cd00761">
    <property type="entry name" value="Glyco_tranf_GTA_type"/>
    <property type="match status" value="1"/>
</dbReference>
<name>A0A2D2D0F7_METT3</name>
<dbReference type="InterPro" id="IPR029044">
    <property type="entry name" value="Nucleotide-diphossugar_trans"/>
</dbReference>
<evidence type="ECO:0000313" key="6">
    <source>
        <dbReference type="Proteomes" id="UP000230709"/>
    </source>
</evidence>
<dbReference type="RefSeq" id="WP_003614659.1">
    <property type="nucleotide sequence ID" value="NZ_ADVE02000001.1"/>
</dbReference>
<dbReference type="STRING" id="595536.GCA_000178815_02953"/>
<dbReference type="GO" id="GO:0016757">
    <property type="term" value="F:glycosyltransferase activity"/>
    <property type="evidence" value="ECO:0007669"/>
    <property type="project" value="UniProtKB-KW"/>
</dbReference>
<dbReference type="PANTHER" id="PTHR43179:SF12">
    <property type="entry name" value="GALACTOFURANOSYLTRANSFERASE GLFT2"/>
    <property type="match status" value="1"/>
</dbReference>
<dbReference type="SUPFAM" id="SSF53448">
    <property type="entry name" value="Nucleotide-diphospho-sugar transferases"/>
    <property type="match status" value="1"/>
</dbReference>
<sequence>MTRALPLPDAAPCAQDPTHVEAVVCVPTFRRPEMLAATLNSLAAQATHVAFRVVVVDNDAREMRGVEVATRFFAEGRLDGLVSVEPRQGNVFAINAAFGLARERYPAADYFLMIDDDEIAEPLWLEEMARTAREQGVDIVGGPVLPEFPEGAPTAYRHHPVFWPAFMQSGPAPMIYGTGNCLIARRVFEGLAAPALDERFNFLGGGDTEFFTRCRRAGFTFYWRQEARIHEHVTPGRLTLSWVLQRSLATGAINYSIDRLAARSPYARLRLFAKNVAVTPLSLHRAMRMLAARRHPLAAAHPLGVAVGRWLASFGLLPQPYRHS</sequence>
<dbReference type="Pfam" id="PF00535">
    <property type="entry name" value="Glycos_transf_2"/>
    <property type="match status" value="1"/>
</dbReference>
<organism evidence="5 6">
    <name type="scientific">Methylosinus trichosporium (strain ATCC 35070 / NCIMB 11131 / UNIQEM 75 / OB3b)</name>
    <dbReference type="NCBI Taxonomy" id="595536"/>
    <lineage>
        <taxon>Bacteria</taxon>
        <taxon>Pseudomonadati</taxon>
        <taxon>Pseudomonadota</taxon>
        <taxon>Alphaproteobacteria</taxon>
        <taxon>Hyphomicrobiales</taxon>
        <taxon>Methylocystaceae</taxon>
        <taxon>Methylosinus</taxon>
    </lineage>
</organism>
<keyword evidence="6" id="KW-1185">Reference proteome</keyword>
<comment type="similarity">
    <text evidence="1">Belongs to the glycosyltransferase 2 family.</text>
</comment>
<gene>
    <name evidence="5" type="ORF">CQW49_11060</name>
</gene>
<reference evidence="6" key="1">
    <citation type="submission" date="2017-10" db="EMBL/GenBank/DDBJ databases">
        <title>Completed PacBio SMRT sequence of Methylosinus trichosporium OB3b reveals presence of a third large plasmid.</title>
        <authorList>
            <person name="Charles T.C."/>
            <person name="Lynch M.D.J."/>
            <person name="Heil J.R."/>
            <person name="Cheng J."/>
        </authorList>
    </citation>
    <scope>NUCLEOTIDE SEQUENCE [LARGE SCALE GENOMIC DNA]</scope>
    <source>
        <strain evidence="6">OB3b</strain>
    </source>
</reference>
<evidence type="ECO:0000256" key="3">
    <source>
        <dbReference type="ARBA" id="ARBA00022679"/>
    </source>
</evidence>
<keyword evidence="3 5" id="KW-0808">Transferase</keyword>